<keyword evidence="3" id="KW-0548">Nucleotidyltransferase</keyword>
<dbReference type="InterPro" id="IPR036397">
    <property type="entry name" value="RNaseH_sf"/>
</dbReference>
<dbReference type="InterPro" id="IPR004875">
    <property type="entry name" value="DDE_SF_endonuclease_dom"/>
</dbReference>
<name>A0AB34FAT0_9HYPO</name>
<dbReference type="PANTHER" id="PTHR19303">
    <property type="entry name" value="TRANSPOSON"/>
    <property type="match status" value="1"/>
</dbReference>
<accession>A0AB34FAT0</accession>
<protein>
    <submittedName>
        <fullName evidence="3">Reverse transcriptase</fullName>
    </submittedName>
</protein>
<evidence type="ECO:0000256" key="1">
    <source>
        <dbReference type="SAM" id="MobiDB-lite"/>
    </source>
</evidence>
<sequence>MRKHRNLFHRRKAATQDAKRKAVEDRVTISSWFDGWSKYHSQSNIRKENIWNFDETGFMVGYLQRGGFVWTFTDVDRPILCDSHDRVSVTTIETISAAGETIPPFIILPGVNIPGKWLANDLEGGAMLATSEKGYISDRIALEWLQHFEKKTRPLDAEEKRLLLMDNCEAHYTSEFVSFCIDHNIDLFPLPPHLTHLLQPLDVGVFGPYKHWHQHILHREVADGAYDFGKSDFLYHLQEMRNRTFKKTTILSAWEKTGLYPYNPLRVLDSLQDSLSSLTPKVNESSLPGFVETHKDTGPARSPHAFAERPATPPNQSANLSPTTPPTIRRFDWLSVCTPSLSVPQIQRYHEYVGLRMHVSIYSNVALTPSVAHVYDKACKASKALELNGVAATAELRRLQKKSLERQRRDEHTMVVAKFGPISMHDARLRAARDEYNRQAAQEDEQRRIFRRDVRQEVGCFRRWLRETRARVRKSVSRLRTRDLFLRVHSFEIDDVNYGMKEGSQTERWFNKADRRLHLNSDSWMAYRYAIHRELLDGRIRVDQPHHLQWPEEVDGEVLEGAVQQVIGDAANQSVRREVLMAELDGNSVMADSMMEEAINSEEDSDDESPMTATSHFGDTDTIVVGGW</sequence>
<evidence type="ECO:0000313" key="4">
    <source>
        <dbReference type="Proteomes" id="UP001163105"/>
    </source>
</evidence>
<evidence type="ECO:0000313" key="3">
    <source>
        <dbReference type="EMBL" id="KAJ6436253.1"/>
    </source>
</evidence>
<feature type="compositionally biased region" description="Acidic residues" evidence="1">
    <location>
        <begin position="600"/>
        <end position="609"/>
    </location>
</feature>
<keyword evidence="3" id="KW-0695">RNA-directed DNA polymerase</keyword>
<dbReference type="Proteomes" id="UP001163105">
    <property type="component" value="Unassembled WGS sequence"/>
</dbReference>
<reference evidence="3" key="1">
    <citation type="submission" date="2023-01" db="EMBL/GenBank/DDBJ databases">
        <title>The growth and conidiation of Purpureocillium lavendulum are regulated by nitrogen source and histone H3K14 acetylation.</title>
        <authorList>
            <person name="Tang P."/>
            <person name="Han J."/>
            <person name="Zhang C."/>
            <person name="Tang P."/>
            <person name="Qi F."/>
            <person name="Zhang K."/>
            <person name="Liang L."/>
        </authorList>
    </citation>
    <scope>NUCLEOTIDE SEQUENCE</scope>
    <source>
        <strain evidence="3">YMF1.00683</strain>
    </source>
</reference>
<keyword evidence="3" id="KW-0808">Transferase</keyword>
<keyword evidence="4" id="KW-1185">Reference proteome</keyword>
<evidence type="ECO:0000259" key="2">
    <source>
        <dbReference type="Pfam" id="PF03184"/>
    </source>
</evidence>
<proteinExistence type="predicted"/>
<dbReference type="Pfam" id="PF03184">
    <property type="entry name" value="DDE_1"/>
    <property type="match status" value="1"/>
</dbReference>
<dbReference type="PANTHER" id="PTHR19303:SF74">
    <property type="entry name" value="POGO TRANSPOSABLE ELEMENT WITH KRAB DOMAIN"/>
    <property type="match status" value="1"/>
</dbReference>
<feature type="region of interest" description="Disordered" evidence="1">
    <location>
        <begin position="600"/>
        <end position="620"/>
    </location>
</feature>
<dbReference type="InterPro" id="IPR050863">
    <property type="entry name" value="CenT-Element_Derived"/>
</dbReference>
<dbReference type="GO" id="GO:0003964">
    <property type="term" value="F:RNA-directed DNA polymerase activity"/>
    <property type="evidence" value="ECO:0007669"/>
    <property type="project" value="UniProtKB-KW"/>
</dbReference>
<feature type="region of interest" description="Disordered" evidence="1">
    <location>
        <begin position="286"/>
        <end position="324"/>
    </location>
</feature>
<dbReference type="Gene3D" id="3.30.420.10">
    <property type="entry name" value="Ribonuclease H-like superfamily/Ribonuclease H"/>
    <property type="match status" value="1"/>
</dbReference>
<dbReference type="GO" id="GO:0003677">
    <property type="term" value="F:DNA binding"/>
    <property type="evidence" value="ECO:0007669"/>
    <property type="project" value="TreeGrafter"/>
</dbReference>
<comment type="caution">
    <text evidence="3">The sequence shown here is derived from an EMBL/GenBank/DDBJ whole genome shotgun (WGS) entry which is preliminary data.</text>
</comment>
<feature type="domain" description="DDE-1" evidence="2">
    <location>
        <begin position="89"/>
        <end position="254"/>
    </location>
</feature>
<dbReference type="AlphaFoldDB" id="A0AB34FAT0"/>
<organism evidence="3 4">
    <name type="scientific">Purpureocillium lavendulum</name>
    <dbReference type="NCBI Taxonomy" id="1247861"/>
    <lineage>
        <taxon>Eukaryota</taxon>
        <taxon>Fungi</taxon>
        <taxon>Dikarya</taxon>
        <taxon>Ascomycota</taxon>
        <taxon>Pezizomycotina</taxon>
        <taxon>Sordariomycetes</taxon>
        <taxon>Hypocreomycetidae</taxon>
        <taxon>Hypocreales</taxon>
        <taxon>Ophiocordycipitaceae</taxon>
        <taxon>Purpureocillium</taxon>
    </lineage>
</organism>
<dbReference type="GO" id="GO:0005634">
    <property type="term" value="C:nucleus"/>
    <property type="evidence" value="ECO:0007669"/>
    <property type="project" value="TreeGrafter"/>
</dbReference>
<gene>
    <name evidence="3" type="ORF">O9K51_11236</name>
</gene>
<dbReference type="EMBL" id="JAQHRD010000026">
    <property type="protein sequence ID" value="KAJ6436253.1"/>
    <property type="molecule type" value="Genomic_DNA"/>
</dbReference>